<dbReference type="Pfam" id="PF01562">
    <property type="entry name" value="Pep_M12B_propep"/>
    <property type="match status" value="1"/>
</dbReference>
<sequence length="192" mass="22735">MFYVVKFFILPLPAYDLFMRVMRFSQIWFILILLLVVFCYIFFSSMPAPWIVLPCDYKEEFLSYLEHYQLTVPIRVDQNGTFLSFTVKNAKPLRRRRSTDPYNHELAASKLFFKLSAYGKHFHLNLTLNTDLVSRHFTVEYWGKDGPQWKHNFLDHCHYTGYLQDQHSTTKVALSNCNGLVSASFCFRVIFS</sequence>
<accession>A0A8C3KKV8</accession>
<evidence type="ECO:0000256" key="2">
    <source>
        <dbReference type="SAM" id="Phobius"/>
    </source>
</evidence>
<keyword evidence="2" id="KW-0812">Transmembrane</keyword>
<feature type="domain" description="Peptidase M12B propeptide" evidence="3">
    <location>
        <begin position="69"/>
        <end position="164"/>
    </location>
</feature>
<organism evidence="4 5">
    <name type="scientific">Calidris pygmaea</name>
    <name type="common">Spoon-billed sandpiper</name>
    <dbReference type="NCBI Taxonomy" id="425635"/>
    <lineage>
        <taxon>Eukaryota</taxon>
        <taxon>Metazoa</taxon>
        <taxon>Chordata</taxon>
        <taxon>Craniata</taxon>
        <taxon>Vertebrata</taxon>
        <taxon>Euteleostomi</taxon>
        <taxon>Archelosauria</taxon>
        <taxon>Archosauria</taxon>
        <taxon>Dinosauria</taxon>
        <taxon>Saurischia</taxon>
        <taxon>Theropoda</taxon>
        <taxon>Coelurosauria</taxon>
        <taxon>Aves</taxon>
        <taxon>Neognathae</taxon>
        <taxon>Neoaves</taxon>
        <taxon>Charadriiformes</taxon>
        <taxon>Scolopacidae</taxon>
        <taxon>Calidris</taxon>
    </lineage>
</organism>
<keyword evidence="2" id="KW-1133">Transmembrane helix</keyword>
<dbReference type="Proteomes" id="UP000694419">
    <property type="component" value="Unplaced"/>
</dbReference>
<dbReference type="InterPro" id="IPR002870">
    <property type="entry name" value="Peptidase_M12B_N"/>
</dbReference>
<reference evidence="4" key="1">
    <citation type="submission" date="2025-08" db="UniProtKB">
        <authorList>
            <consortium name="Ensembl"/>
        </authorList>
    </citation>
    <scope>IDENTIFICATION</scope>
</reference>
<evidence type="ECO:0000259" key="3">
    <source>
        <dbReference type="Pfam" id="PF01562"/>
    </source>
</evidence>
<dbReference type="Ensembl" id="ENSCPGT00000027998.1">
    <property type="protein sequence ID" value="ENSCPGP00000025614.1"/>
    <property type="gene ID" value="ENSCPGG00000017676.1"/>
</dbReference>
<evidence type="ECO:0000313" key="4">
    <source>
        <dbReference type="Ensembl" id="ENSCPGP00000025614.1"/>
    </source>
</evidence>
<protein>
    <recommendedName>
        <fullName evidence="3">Peptidase M12B propeptide domain-containing protein</fullName>
    </recommendedName>
</protein>
<dbReference type="PANTHER" id="PTHR11905:SF159">
    <property type="entry name" value="ADAM METALLOPROTEASE"/>
    <property type="match status" value="1"/>
</dbReference>
<feature type="transmembrane region" description="Helical" evidence="2">
    <location>
        <begin position="27"/>
        <end position="53"/>
    </location>
</feature>
<evidence type="ECO:0000313" key="5">
    <source>
        <dbReference type="Proteomes" id="UP000694419"/>
    </source>
</evidence>
<proteinExistence type="predicted"/>
<dbReference type="AlphaFoldDB" id="A0A8C3KKV8"/>
<keyword evidence="2" id="KW-0472">Membrane</keyword>
<keyword evidence="5" id="KW-1185">Reference proteome</keyword>
<dbReference type="PANTHER" id="PTHR11905">
    <property type="entry name" value="ADAM A DISINTEGRIN AND METALLOPROTEASE DOMAIN"/>
    <property type="match status" value="1"/>
</dbReference>
<evidence type="ECO:0000256" key="1">
    <source>
        <dbReference type="ARBA" id="ARBA00023157"/>
    </source>
</evidence>
<keyword evidence="1" id="KW-1015">Disulfide bond</keyword>
<reference evidence="4" key="2">
    <citation type="submission" date="2025-09" db="UniProtKB">
        <authorList>
            <consortium name="Ensembl"/>
        </authorList>
    </citation>
    <scope>IDENTIFICATION</scope>
</reference>
<name>A0A8C3KKV8_9CHAR</name>